<comment type="subcellular location">
    <subcellularLocation>
        <location evidence="2">Membrane</location>
    </subcellularLocation>
</comment>
<dbReference type="Pfam" id="PF02518">
    <property type="entry name" value="HATPase_c"/>
    <property type="match status" value="1"/>
</dbReference>
<dbReference type="InterPro" id="IPR036097">
    <property type="entry name" value="HisK_dim/P_sf"/>
</dbReference>
<dbReference type="Pfam" id="PF00512">
    <property type="entry name" value="HisKA"/>
    <property type="match status" value="1"/>
</dbReference>
<dbReference type="GO" id="GO:0016020">
    <property type="term" value="C:membrane"/>
    <property type="evidence" value="ECO:0007669"/>
    <property type="project" value="UniProtKB-SubCell"/>
</dbReference>
<dbReference type="InterPro" id="IPR004358">
    <property type="entry name" value="Sig_transdc_His_kin-like_C"/>
</dbReference>
<evidence type="ECO:0000256" key="5">
    <source>
        <dbReference type="ARBA" id="ARBA00022679"/>
    </source>
</evidence>
<keyword evidence="5" id="KW-0808">Transferase</keyword>
<keyword evidence="7" id="KW-0902">Two-component regulatory system</keyword>
<reference evidence="9" key="1">
    <citation type="journal article" date="2021" name="PeerJ">
        <title>Extensive microbial diversity within the chicken gut microbiome revealed by metagenomics and culture.</title>
        <authorList>
            <person name="Gilroy R."/>
            <person name="Ravi A."/>
            <person name="Getino M."/>
            <person name="Pursley I."/>
            <person name="Horton D.L."/>
            <person name="Alikhan N.F."/>
            <person name="Baker D."/>
            <person name="Gharbi K."/>
            <person name="Hall N."/>
            <person name="Watson M."/>
            <person name="Adriaenssens E.M."/>
            <person name="Foster-Nyarko E."/>
            <person name="Jarju S."/>
            <person name="Secka A."/>
            <person name="Antonio M."/>
            <person name="Oren A."/>
            <person name="Chaudhuri R.R."/>
            <person name="La Ragione R."/>
            <person name="Hildebrand F."/>
            <person name="Pallen M.J."/>
        </authorList>
    </citation>
    <scope>NUCLEOTIDE SEQUENCE</scope>
    <source>
        <strain evidence="9">ChiHjej12B11-1927</strain>
    </source>
</reference>
<dbReference type="FunFam" id="3.30.565.10:FF:000006">
    <property type="entry name" value="Sensor histidine kinase WalK"/>
    <property type="match status" value="1"/>
</dbReference>
<name>A0A9D2APM5_9FIRM</name>
<dbReference type="InterPro" id="IPR003594">
    <property type="entry name" value="HATPase_dom"/>
</dbReference>
<dbReference type="CDD" id="cd00082">
    <property type="entry name" value="HisKA"/>
    <property type="match status" value="1"/>
</dbReference>
<dbReference type="EC" id="2.7.13.3" evidence="3"/>
<dbReference type="PANTHER" id="PTHR43711">
    <property type="entry name" value="TWO-COMPONENT HISTIDINE KINASE"/>
    <property type="match status" value="1"/>
</dbReference>
<sequence length="309" mass="35137">MEMIIFGTGMLVLAAGVCLYGRQKERRLLERLESMLEKARSGSFRQEEIDETMVSSVENSMARFLEDSRLAEENMNQRKERVQTMISDISHQTAIPISNILVYSQLLEEDCADPQMREYGTVIRQQGEKLQFLLDSLVKISRLENGIIQTVPQKGELGELACQVKSLMEQKAGEKQISLEVKPGKEKVYAWFDRKWTREALMNLVDNAVKYTPAGGKVTLEVVSYSLFSRIDVRDTGIGIEEEELPEIFQRFYRSRDVLSEEGVGLGLYLAREIVRSQGGYIKVSSKKGEGSVFSVFLPSEKRENVSRL</sequence>
<dbReference type="Gene3D" id="1.10.287.130">
    <property type="match status" value="1"/>
</dbReference>
<dbReference type="EMBL" id="DXFG01000334">
    <property type="protein sequence ID" value="HIX39067.1"/>
    <property type="molecule type" value="Genomic_DNA"/>
</dbReference>
<dbReference type="AlphaFoldDB" id="A0A9D2APM5"/>
<evidence type="ECO:0000256" key="6">
    <source>
        <dbReference type="ARBA" id="ARBA00022777"/>
    </source>
</evidence>
<dbReference type="InterPro" id="IPR005467">
    <property type="entry name" value="His_kinase_dom"/>
</dbReference>
<evidence type="ECO:0000256" key="4">
    <source>
        <dbReference type="ARBA" id="ARBA00022553"/>
    </source>
</evidence>
<comment type="caution">
    <text evidence="9">The sequence shown here is derived from an EMBL/GenBank/DDBJ whole genome shotgun (WGS) entry which is preliminary data.</text>
</comment>
<dbReference type="CDD" id="cd00075">
    <property type="entry name" value="HATPase"/>
    <property type="match status" value="1"/>
</dbReference>
<evidence type="ECO:0000256" key="1">
    <source>
        <dbReference type="ARBA" id="ARBA00000085"/>
    </source>
</evidence>
<evidence type="ECO:0000256" key="3">
    <source>
        <dbReference type="ARBA" id="ARBA00012438"/>
    </source>
</evidence>
<evidence type="ECO:0000313" key="9">
    <source>
        <dbReference type="EMBL" id="HIX39067.1"/>
    </source>
</evidence>
<protein>
    <recommendedName>
        <fullName evidence="3">histidine kinase</fullName>
        <ecNumber evidence="3">2.7.13.3</ecNumber>
    </recommendedName>
</protein>
<dbReference type="InterPro" id="IPR050736">
    <property type="entry name" value="Sensor_HK_Regulatory"/>
</dbReference>
<evidence type="ECO:0000256" key="7">
    <source>
        <dbReference type="ARBA" id="ARBA00023012"/>
    </source>
</evidence>
<reference evidence="9" key="2">
    <citation type="submission" date="2021-04" db="EMBL/GenBank/DDBJ databases">
        <authorList>
            <person name="Gilroy R."/>
        </authorList>
    </citation>
    <scope>NUCLEOTIDE SEQUENCE</scope>
    <source>
        <strain evidence="9">ChiHjej12B11-1927</strain>
    </source>
</reference>
<proteinExistence type="predicted"/>
<accession>A0A9D2APM5</accession>
<dbReference type="SMART" id="SM00387">
    <property type="entry name" value="HATPase_c"/>
    <property type="match status" value="1"/>
</dbReference>
<evidence type="ECO:0000256" key="2">
    <source>
        <dbReference type="ARBA" id="ARBA00004370"/>
    </source>
</evidence>
<evidence type="ECO:0000313" key="10">
    <source>
        <dbReference type="Proteomes" id="UP000824230"/>
    </source>
</evidence>
<organism evidence="9 10">
    <name type="scientific">Candidatus Blautia pullistercoris</name>
    <dbReference type="NCBI Taxonomy" id="2838499"/>
    <lineage>
        <taxon>Bacteria</taxon>
        <taxon>Bacillati</taxon>
        <taxon>Bacillota</taxon>
        <taxon>Clostridia</taxon>
        <taxon>Lachnospirales</taxon>
        <taxon>Lachnospiraceae</taxon>
        <taxon>Blautia</taxon>
    </lineage>
</organism>
<keyword evidence="6 9" id="KW-0418">Kinase</keyword>
<dbReference type="PANTHER" id="PTHR43711:SF1">
    <property type="entry name" value="HISTIDINE KINASE 1"/>
    <property type="match status" value="1"/>
</dbReference>
<keyword evidence="4" id="KW-0597">Phosphoprotein</keyword>
<comment type="catalytic activity">
    <reaction evidence="1">
        <text>ATP + protein L-histidine = ADP + protein N-phospho-L-histidine.</text>
        <dbReference type="EC" id="2.7.13.3"/>
    </reaction>
</comment>
<dbReference type="InterPro" id="IPR036890">
    <property type="entry name" value="HATPase_C_sf"/>
</dbReference>
<dbReference type="SUPFAM" id="SSF55874">
    <property type="entry name" value="ATPase domain of HSP90 chaperone/DNA topoisomerase II/histidine kinase"/>
    <property type="match status" value="1"/>
</dbReference>
<dbReference type="SUPFAM" id="SSF47384">
    <property type="entry name" value="Homodimeric domain of signal transducing histidine kinase"/>
    <property type="match status" value="1"/>
</dbReference>
<dbReference type="PROSITE" id="PS50109">
    <property type="entry name" value="HIS_KIN"/>
    <property type="match status" value="1"/>
</dbReference>
<dbReference type="SMART" id="SM00388">
    <property type="entry name" value="HisKA"/>
    <property type="match status" value="1"/>
</dbReference>
<dbReference type="Proteomes" id="UP000824230">
    <property type="component" value="Unassembled WGS sequence"/>
</dbReference>
<dbReference type="GO" id="GO:0000155">
    <property type="term" value="F:phosphorelay sensor kinase activity"/>
    <property type="evidence" value="ECO:0007669"/>
    <property type="project" value="InterPro"/>
</dbReference>
<gene>
    <name evidence="9" type="ORF">H9738_14580</name>
</gene>
<dbReference type="Gene3D" id="3.30.565.10">
    <property type="entry name" value="Histidine kinase-like ATPase, C-terminal domain"/>
    <property type="match status" value="1"/>
</dbReference>
<evidence type="ECO:0000259" key="8">
    <source>
        <dbReference type="PROSITE" id="PS50109"/>
    </source>
</evidence>
<dbReference type="InterPro" id="IPR003661">
    <property type="entry name" value="HisK_dim/P_dom"/>
</dbReference>
<feature type="domain" description="Histidine kinase" evidence="8">
    <location>
        <begin position="88"/>
        <end position="302"/>
    </location>
</feature>
<dbReference type="PRINTS" id="PR00344">
    <property type="entry name" value="BCTRLSENSOR"/>
</dbReference>